<dbReference type="InterPro" id="IPR006344">
    <property type="entry name" value="RecD"/>
</dbReference>
<dbReference type="GO" id="GO:0043139">
    <property type="term" value="F:5'-3' DNA helicase activity"/>
    <property type="evidence" value="ECO:0007669"/>
    <property type="project" value="UniProtKB-UniRule"/>
</dbReference>
<dbReference type="AlphaFoldDB" id="A0A248LHT5"/>
<dbReference type="Pfam" id="PF21185">
    <property type="entry name" value="RecD_N"/>
    <property type="match status" value="1"/>
</dbReference>
<evidence type="ECO:0000256" key="6">
    <source>
        <dbReference type="ARBA" id="ARBA00022839"/>
    </source>
</evidence>
<dbReference type="PANTHER" id="PTHR43788:SF6">
    <property type="entry name" value="DNA HELICASE B"/>
    <property type="match status" value="1"/>
</dbReference>
<dbReference type="GO" id="GO:0000724">
    <property type="term" value="P:double-strand break repair via homologous recombination"/>
    <property type="evidence" value="ECO:0007669"/>
    <property type="project" value="UniProtKB-UniRule"/>
</dbReference>
<evidence type="ECO:0000256" key="11">
    <source>
        <dbReference type="HAMAP-Rule" id="MF_01487"/>
    </source>
</evidence>
<dbReference type="PANTHER" id="PTHR43788">
    <property type="entry name" value="DNA2/NAM7 HELICASE FAMILY MEMBER"/>
    <property type="match status" value="1"/>
</dbReference>
<dbReference type="Pfam" id="PF13538">
    <property type="entry name" value="UvrD_C_2"/>
    <property type="match status" value="1"/>
</dbReference>
<keyword evidence="8 11" id="KW-0238">DNA-binding</keyword>
<comment type="subunit">
    <text evidence="11">Heterotrimer of RecB, RecC and RecD. All subunits contribute to DNA-binding.</text>
</comment>
<keyword evidence="9 11" id="KW-0234">DNA repair</keyword>
<evidence type="ECO:0000256" key="4">
    <source>
        <dbReference type="ARBA" id="ARBA00022801"/>
    </source>
</evidence>
<dbReference type="HAMAP" id="MF_01487">
    <property type="entry name" value="RecD"/>
    <property type="match status" value="1"/>
</dbReference>
<dbReference type="InterPro" id="IPR041851">
    <property type="entry name" value="RecD_N_sf"/>
</dbReference>
<accession>A0A248LHT5</accession>
<evidence type="ECO:0000256" key="3">
    <source>
        <dbReference type="ARBA" id="ARBA00022763"/>
    </source>
</evidence>
<dbReference type="GO" id="GO:0003677">
    <property type="term" value="F:DNA binding"/>
    <property type="evidence" value="ECO:0007669"/>
    <property type="project" value="UniProtKB-UniRule"/>
</dbReference>
<dbReference type="InterPro" id="IPR027785">
    <property type="entry name" value="UvrD-like_helicase_C"/>
</dbReference>
<dbReference type="EC" id="5.6.2.3" evidence="11"/>
<protein>
    <recommendedName>
        <fullName evidence="11">RecBCD enzyme subunit RecD</fullName>
        <ecNumber evidence="11">5.6.2.3</ecNumber>
    </recommendedName>
    <alternativeName>
        <fullName evidence="11">DNA 5'-3' helicase subunit RecD</fullName>
    </alternativeName>
    <alternativeName>
        <fullName evidence="11">Exonuclease V subunit RecD</fullName>
        <shortName evidence="11">ExoV subunit RecD</shortName>
    </alternativeName>
    <alternativeName>
        <fullName evidence="11">Helicase/nuclease RecBCD subunit RecD</fullName>
    </alternativeName>
</protein>
<keyword evidence="3 11" id="KW-0227">DNA damage</keyword>
<dbReference type="InterPro" id="IPR027417">
    <property type="entry name" value="P-loop_NTPase"/>
</dbReference>
<dbReference type="GO" id="GO:0017116">
    <property type="term" value="F:single-stranded DNA helicase activity"/>
    <property type="evidence" value="ECO:0007669"/>
    <property type="project" value="TreeGrafter"/>
</dbReference>
<dbReference type="CDD" id="cd18809">
    <property type="entry name" value="SF1_C_RecD"/>
    <property type="match status" value="1"/>
</dbReference>
<dbReference type="Pfam" id="PF13245">
    <property type="entry name" value="AAA_19"/>
    <property type="match status" value="1"/>
</dbReference>
<dbReference type="Proteomes" id="UP000197424">
    <property type="component" value="Chromosome"/>
</dbReference>
<keyword evidence="6 11" id="KW-0269">Exonuclease</keyword>
<dbReference type="Gene3D" id="1.10.10.1020">
    <property type="entry name" value="RecBCD complex, subunit RecD, N-terminal domain"/>
    <property type="match status" value="1"/>
</dbReference>
<keyword evidence="10 11" id="KW-0413">Isomerase</keyword>
<feature type="domain" description="AAA+ ATPase" evidence="12">
    <location>
        <begin position="189"/>
        <end position="392"/>
    </location>
</feature>
<keyword evidence="1 11" id="KW-0540">Nuclease</keyword>
<evidence type="ECO:0000256" key="8">
    <source>
        <dbReference type="ARBA" id="ARBA00023125"/>
    </source>
</evidence>
<dbReference type="OrthoDB" id="9803432at2"/>
<evidence type="ECO:0000256" key="7">
    <source>
        <dbReference type="ARBA" id="ARBA00022840"/>
    </source>
</evidence>
<dbReference type="GO" id="GO:0005524">
    <property type="term" value="F:ATP binding"/>
    <property type="evidence" value="ECO:0007669"/>
    <property type="project" value="UniProtKB-UniRule"/>
</dbReference>
<evidence type="ECO:0000256" key="2">
    <source>
        <dbReference type="ARBA" id="ARBA00022741"/>
    </source>
</evidence>
<dbReference type="SUPFAM" id="SSF52540">
    <property type="entry name" value="P-loop containing nucleoside triphosphate hydrolases"/>
    <property type="match status" value="2"/>
</dbReference>
<organism evidence="13 14">
    <name type="scientific">Laribacter hongkongensis</name>
    <dbReference type="NCBI Taxonomy" id="168471"/>
    <lineage>
        <taxon>Bacteria</taxon>
        <taxon>Pseudomonadati</taxon>
        <taxon>Pseudomonadota</taxon>
        <taxon>Betaproteobacteria</taxon>
        <taxon>Neisseriales</taxon>
        <taxon>Aquaspirillaceae</taxon>
        <taxon>Laribacter</taxon>
    </lineage>
</organism>
<dbReference type="NCBIfam" id="TIGR01447">
    <property type="entry name" value="recD"/>
    <property type="match status" value="1"/>
</dbReference>
<dbReference type="EMBL" id="CP022115">
    <property type="protein sequence ID" value="ASJ24192.1"/>
    <property type="molecule type" value="Genomic_DNA"/>
</dbReference>
<proteinExistence type="inferred from homology"/>
<evidence type="ECO:0000259" key="12">
    <source>
        <dbReference type="SMART" id="SM00382"/>
    </source>
</evidence>
<evidence type="ECO:0000313" key="13">
    <source>
        <dbReference type="EMBL" id="ASJ24192.1"/>
    </source>
</evidence>
<dbReference type="InterPro" id="IPR003593">
    <property type="entry name" value="AAA+_ATPase"/>
</dbReference>
<sequence>MLTPDSLFAVLDTLVGTRHLRPLDRALARFLAGHVPDTPPAVLLAAVLASHQLGRGHPALDLAAVHADPAATLGWADDGDTPDLTALPVFAGPLSGWLAQLESAACIDRPPADSGAPLVLAGHNLYLRRYWQCEETVAEAIRTRLPQRLAVPDDLSVRLDRLLADMRDADEAARRQTHWQSVAVALAARLGFCIISGGPGTGKTTTVVRLLGLLQGLALDTGRTPLAIRLAAPTGKAAARLQDSIRQAVARLDPAVRGHVPAEVSTLHRLLGPLPDSRHFRHHAGQPLPLDVLVIDEASMIDLEMMAAVLSALPAHARLILLGDKDQLASVEAGAVLGSLCAGSRVDAQDPAQWAGSHEMAAWLGAASGYAVKADGLPAGALTDHVVVLKKSHRFGDDSGIGELARAVNEGDASRAAAVWPRHADSIARLEPASRCIEQLALQGRSSSSPAGWQAASYRAYLEIMAAGDQGDPDGWARQVLEAFNRFRVLCALRQGEEGVSGVNAAVEASLRTAGLLPAGRSEWYAGRPVMVLKNDYGLGLMNGDTGIALPMPDATLRVCFALPDGRVRQVLPSRLTDVESAFAMTVHKSQGSEFSHTVLLLPQHDSPILTRELVYTGITRARDRLTLVGSADIFRRAVSRRTVRHSGLAQRLG</sequence>
<evidence type="ECO:0000256" key="9">
    <source>
        <dbReference type="ARBA" id="ARBA00023204"/>
    </source>
</evidence>
<reference evidence="14" key="1">
    <citation type="submission" date="2017-06" db="EMBL/GenBank/DDBJ databases">
        <title>Whole genome sequence of Laribacter hongkongensis LHGZ1.</title>
        <authorList>
            <person name="Chen D."/>
            <person name="Wu H."/>
            <person name="Chen J."/>
        </authorList>
    </citation>
    <scope>NUCLEOTIDE SEQUENCE [LARGE SCALE GENOMIC DNA]</scope>
    <source>
        <strain evidence="14">LHGZ1</strain>
    </source>
</reference>
<comment type="miscellaneous">
    <text evidence="11">In the RecBCD complex, RecB has a slow 3'-5' helicase, an exonuclease activity and loads RecA onto ssDNA, RecD has a fast 5'-3' helicase activity, while RecC stimulates the ATPase and processivity of the RecB helicase and contributes to recognition of the Chi site.</text>
</comment>
<dbReference type="RefSeq" id="WP_088860583.1">
    <property type="nucleotide sequence ID" value="NZ_CP022115.1"/>
</dbReference>
<evidence type="ECO:0000256" key="1">
    <source>
        <dbReference type="ARBA" id="ARBA00022722"/>
    </source>
</evidence>
<dbReference type="GO" id="GO:0009338">
    <property type="term" value="C:exodeoxyribonuclease V complex"/>
    <property type="evidence" value="ECO:0007669"/>
    <property type="project" value="InterPro"/>
</dbReference>
<dbReference type="GO" id="GO:0008854">
    <property type="term" value="F:exodeoxyribonuclease V activity"/>
    <property type="evidence" value="ECO:0007669"/>
    <property type="project" value="InterPro"/>
</dbReference>
<dbReference type="GO" id="GO:0016887">
    <property type="term" value="F:ATP hydrolysis activity"/>
    <property type="evidence" value="ECO:0007669"/>
    <property type="project" value="RHEA"/>
</dbReference>
<gene>
    <name evidence="11 13" type="primary">recD</name>
    <name evidence="13" type="ORF">LHGZ1_1361</name>
</gene>
<comment type="catalytic activity">
    <reaction evidence="11">
        <text>ATP + H2O = ADP + phosphate + H(+)</text>
        <dbReference type="Rhea" id="RHEA:13065"/>
        <dbReference type="ChEBI" id="CHEBI:15377"/>
        <dbReference type="ChEBI" id="CHEBI:15378"/>
        <dbReference type="ChEBI" id="CHEBI:30616"/>
        <dbReference type="ChEBI" id="CHEBI:43474"/>
        <dbReference type="ChEBI" id="CHEBI:456216"/>
        <dbReference type="EC" id="5.6.2.3"/>
    </reaction>
</comment>
<keyword evidence="2 11" id="KW-0547">Nucleotide-binding</keyword>
<dbReference type="Gene3D" id="3.40.50.300">
    <property type="entry name" value="P-loop containing nucleotide triphosphate hydrolases"/>
    <property type="match status" value="3"/>
</dbReference>
<name>A0A248LHT5_9NEIS</name>
<evidence type="ECO:0000256" key="10">
    <source>
        <dbReference type="ARBA" id="ARBA00023235"/>
    </source>
</evidence>
<dbReference type="InterPro" id="IPR050534">
    <property type="entry name" value="Coronavir_polyprotein_1ab"/>
</dbReference>
<dbReference type="InterPro" id="IPR049550">
    <property type="entry name" value="RecD_N"/>
</dbReference>
<evidence type="ECO:0000256" key="5">
    <source>
        <dbReference type="ARBA" id="ARBA00022806"/>
    </source>
</evidence>
<dbReference type="CDD" id="cd17933">
    <property type="entry name" value="DEXSc_RecD-like"/>
    <property type="match status" value="1"/>
</dbReference>
<evidence type="ECO:0000313" key="14">
    <source>
        <dbReference type="Proteomes" id="UP000197424"/>
    </source>
</evidence>
<comment type="similarity">
    <text evidence="11">Belongs to the RecD family.</text>
</comment>
<feature type="binding site" evidence="11">
    <location>
        <begin position="197"/>
        <end position="204"/>
    </location>
    <ligand>
        <name>ATP</name>
        <dbReference type="ChEBI" id="CHEBI:30616"/>
    </ligand>
</feature>
<keyword evidence="5 11" id="KW-0347">Helicase</keyword>
<comment type="function">
    <text evidence="11">A helicase/nuclease that prepares dsDNA breaks (DSB) for recombinational DNA repair. Binds to DSBs and unwinds DNA via a highly rapid and processive ATP-dependent bidirectional helicase activity. Unwinds dsDNA until it encounters a Chi (crossover hotspot instigator) sequence from the 3' direction. Cuts ssDNA a few nucleotides 3' to the Chi site. The properties and activities of the enzyme are changed at Chi. The Chi-altered holoenzyme produces a long 3'-ssDNA overhang and facilitates RecA-binding to the ssDNA for homologous DNA recombination and repair. Holoenzyme degrades any linearized DNA that is unable to undergo homologous recombination. In the holoenzyme this subunit has ssDNA-dependent ATPase and 5'-3' helicase activity. When added to pre-assembled RecBC greatly stimulates nuclease activity and augments holoenzyme processivity. Negatively regulates the RecA-loading ability of RecBCD.</text>
</comment>
<keyword evidence="4 11" id="KW-0378">Hydrolase</keyword>
<dbReference type="SMART" id="SM00382">
    <property type="entry name" value="AAA"/>
    <property type="match status" value="1"/>
</dbReference>
<keyword evidence="7 11" id="KW-0067">ATP-binding</keyword>